<dbReference type="RefSeq" id="WP_367957761.1">
    <property type="nucleotide sequence ID" value="NZ_JBAKFK010000001.1"/>
</dbReference>
<dbReference type="PANTHER" id="PTHR45947">
    <property type="entry name" value="SULFOQUINOVOSYL TRANSFERASE SQD2"/>
    <property type="match status" value="1"/>
</dbReference>
<gene>
    <name evidence="2" type="ORF">V6X73_03245</name>
</gene>
<keyword evidence="2" id="KW-0808">Transferase</keyword>
<protein>
    <submittedName>
        <fullName evidence="2">Glycosyltransferase</fullName>
        <ecNumber evidence="2">2.4.-.-</ecNumber>
    </submittedName>
</protein>
<keyword evidence="2" id="KW-0328">Glycosyltransferase</keyword>
<dbReference type="InterPro" id="IPR028098">
    <property type="entry name" value="Glyco_trans_4-like_N"/>
</dbReference>
<dbReference type="GO" id="GO:0016757">
    <property type="term" value="F:glycosyltransferase activity"/>
    <property type="evidence" value="ECO:0007669"/>
    <property type="project" value="UniProtKB-KW"/>
</dbReference>
<dbReference type="SUPFAM" id="SSF53756">
    <property type="entry name" value="UDP-Glycosyltransferase/glycogen phosphorylase"/>
    <property type="match status" value="1"/>
</dbReference>
<name>A0ABV3TAV2_9GAMM</name>
<dbReference type="Gene3D" id="3.40.50.2000">
    <property type="entry name" value="Glycogen Phosphorylase B"/>
    <property type="match status" value="2"/>
</dbReference>
<dbReference type="PANTHER" id="PTHR45947:SF3">
    <property type="entry name" value="SULFOQUINOVOSYL TRANSFERASE SQD2"/>
    <property type="match status" value="1"/>
</dbReference>
<organism evidence="2 3">
    <name type="scientific">Spiribacter pallidus</name>
    <dbReference type="NCBI Taxonomy" id="1987936"/>
    <lineage>
        <taxon>Bacteria</taxon>
        <taxon>Pseudomonadati</taxon>
        <taxon>Pseudomonadota</taxon>
        <taxon>Gammaproteobacteria</taxon>
        <taxon>Chromatiales</taxon>
        <taxon>Ectothiorhodospiraceae</taxon>
        <taxon>Spiribacter</taxon>
    </lineage>
</organism>
<proteinExistence type="predicted"/>
<feature type="domain" description="Glycosyltransferase subfamily 4-like N-terminal" evidence="1">
    <location>
        <begin position="14"/>
        <end position="181"/>
    </location>
</feature>
<dbReference type="Pfam" id="PF13692">
    <property type="entry name" value="Glyco_trans_1_4"/>
    <property type="match status" value="1"/>
</dbReference>
<evidence type="ECO:0000313" key="3">
    <source>
        <dbReference type="Proteomes" id="UP001556709"/>
    </source>
</evidence>
<accession>A0ABV3TAV2</accession>
<dbReference type="Proteomes" id="UP001556709">
    <property type="component" value="Unassembled WGS sequence"/>
</dbReference>
<dbReference type="EMBL" id="JBAKFM010000001">
    <property type="protein sequence ID" value="MEX0468746.1"/>
    <property type="molecule type" value="Genomic_DNA"/>
</dbReference>
<sequence length="431" mass="45517">MNIVMMTNTYTPHVGGVANSVAAFAEGYRRRGHRVLVVAPVFPDMPTDEPDVIRIPAWQNFNGSDFSVVLPVPTGLDEALDGFAPDIIHAHHPFLIGSTALRVAAERRVPLVFTHHTLYECYTHYVPGDSPALKRFVMALSTHFANSCDRVFAPSQSVAELITDRGVTTPIRVVPTGVDVNAFASGDGAAFRRKAGIPAGARVIGHVGRLAEEKNLGYLADAMIAACRQDETVHCLVVGDGAAADDFDRRFDNAGLAGRLTRPGAMTLPGLADAYAAMDSFAFASLTETQGMVVAEAMAAGLPVVALDAPGVREVVDNRNGRLLPADSEAEAMGGALLAILHQSPAESRAMASAVAATAEAFAMERSVATALAHYQGVIAEHGSSAGARQAARDRWQESLRGIQAEWAVIRGLARAAGKAIASDKTPDYPS</sequence>
<evidence type="ECO:0000313" key="2">
    <source>
        <dbReference type="EMBL" id="MEX0468746.1"/>
    </source>
</evidence>
<comment type="caution">
    <text evidence="2">The sequence shown here is derived from an EMBL/GenBank/DDBJ whole genome shotgun (WGS) entry which is preliminary data.</text>
</comment>
<dbReference type="InterPro" id="IPR050194">
    <property type="entry name" value="Glycosyltransferase_grp1"/>
</dbReference>
<dbReference type="EC" id="2.4.-.-" evidence="2"/>
<evidence type="ECO:0000259" key="1">
    <source>
        <dbReference type="Pfam" id="PF13439"/>
    </source>
</evidence>
<keyword evidence="3" id="KW-1185">Reference proteome</keyword>
<dbReference type="Pfam" id="PF13439">
    <property type="entry name" value="Glyco_transf_4"/>
    <property type="match status" value="1"/>
</dbReference>
<reference evidence="2 3" key="1">
    <citation type="submission" date="2024-02" db="EMBL/GenBank/DDBJ databases">
        <title>New especies of Spiribacter isolated from saline water.</title>
        <authorList>
            <person name="Leon M.J."/>
            <person name="De La Haba R."/>
            <person name="Sanchez-Porro C."/>
            <person name="Ventosa A."/>
        </authorList>
    </citation>
    <scope>NUCLEOTIDE SEQUENCE [LARGE SCALE GENOMIC DNA]</scope>
    <source>
        <strain evidence="3">ag22IC6-390</strain>
    </source>
</reference>